<dbReference type="EMBL" id="JACJIQ010000013">
    <property type="protein sequence ID" value="MBA9078534.1"/>
    <property type="molecule type" value="Genomic_DNA"/>
</dbReference>
<comment type="caution">
    <text evidence="1">The sequence shown here is derived from an EMBL/GenBank/DDBJ whole genome shotgun (WGS) entry which is preliminary data.</text>
</comment>
<reference evidence="1 2" key="1">
    <citation type="submission" date="2020-08" db="EMBL/GenBank/DDBJ databases">
        <title>Genomic Encyclopedia of Type Strains, Phase IV (KMG-IV): sequencing the most valuable type-strain genomes for metagenomic binning, comparative biology and taxonomic classification.</title>
        <authorList>
            <person name="Goeker M."/>
        </authorList>
    </citation>
    <scope>NUCLEOTIDE SEQUENCE [LARGE SCALE GENOMIC DNA]</scope>
    <source>
        <strain evidence="1 2">DSM 29854</strain>
    </source>
</reference>
<proteinExistence type="predicted"/>
<sequence>MRESTFQGNFFLSKEHLSKNVSYNRKLKQKQLLFNYYLLKL</sequence>
<keyword evidence="2" id="KW-1185">Reference proteome</keyword>
<name>A0A839GFV2_9BACT</name>
<accession>A0A839GFV2</accession>
<protein>
    <submittedName>
        <fullName evidence="1">Uncharacterized protein</fullName>
    </submittedName>
</protein>
<evidence type="ECO:0000313" key="2">
    <source>
        <dbReference type="Proteomes" id="UP000563094"/>
    </source>
</evidence>
<dbReference type="AlphaFoldDB" id="A0A839GFV2"/>
<organism evidence="1 2">
    <name type="scientific">Rufibacter quisquiliarum</name>
    <dbReference type="NCBI Taxonomy" id="1549639"/>
    <lineage>
        <taxon>Bacteria</taxon>
        <taxon>Pseudomonadati</taxon>
        <taxon>Bacteroidota</taxon>
        <taxon>Cytophagia</taxon>
        <taxon>Cytophagales</taxon>
        <taxon>Hymenobacteraceae</taxon>
        <taxon>Rufibacter</taxon>
    </lineage>
</organism>
<gene>
    <name evidence="1" type="ORF">FHS90_003262</name>
</gene>
<evidence type="ECO:0000313" key="1">
    <source>
        <dbReference type="EMBL" id="MBA9078534.1"/>
    </source>
</evidence>
<dbReference type="Proteomes" id="UP000563094">
    <property type="component" value="Unassembled WGS sequence"/>
</dbReference>